<protein>
    <recommendedName>
        <fullName evidence="7">Patatin</fullName>
        <ecNumber evidence="7">3.1.1.-</ecNumber>
    </recommendedName>
</protein>
<evidence type="ECO:0000313" key="10">
    <source>
        <dbReference type="Proteomes" id="UP001324115"/>
    </source>
</evidence>
<keyword evidence="3" id="KW-0611">Plant defense</keyword>
<dbReference type="Pfam" id="PF01734">
    <property type="entry name" value="Patatin"/>
    <property type="match status" value="1"/>
</dbReference>
<feature type="active site" description="Nucleophile" evidence="6">
    <location>
        <position position="58"/>
    </location>
</feature>
<sequence length="393" mass="43332">MATGFAKGKMVTVLSIDGGGIRGIIPGTLLGFLESKLQEFDGPNARIADYFDVVAGTSTGGLVTAMLTAPDKDKRPMYAAKDIINFYMENCPKIFPQSRQKNFVNSLTSLFGAVVGPKYDGKYLRSLTNGLLGNLTVKQTLTDVIIPTFDIKLLQPVIFSTDDAKLNELKNARLADICIGTSAAPTFLPAHYFETKNAEGKTRSYDLIDGGVAANNPTMMAITQIRKEILMQSFELPDIKPMDYSKRMLVLSLGTGEAKHEEKYTAAKASKWGLLSWVYDNGATPLLDVYADASSDMVDIHVSTLFQAIGCKKNYLRIQDDTLTGDASFVDIATTENLQRLVEIGKELLKKPVSRVNLETGRFEKIEDEGTNEEALTYFAKLLAEERKFRQDK</sequence>
<keyword evidence="4 6" id="KW-0442">Lipid degradation</keyword>
<dbReference type="GO" id="GO:0047372">
    <property type="term" value="F:monoacylglycerol lipase activity"/>
    <property type="evidence" value="ECO:0007669"/>
    <property type="project" value="TreeGrafter"/>
</dbReference>
<dbReference type="PROSITE" id="PS51635">
    <property type="entry name" value="PNPLA"/>
    <property type="match status" value="1"/>
</dbReference>
<comment type="domain">
    <text evidence="7">The nitrogen atoms of the two glycine residues in the GGXR motif define the oxyanion hole, and stabilize the oxyanion that forms during the nucleophilic attack by the catalytic serine during substrate cleavage.</text>
</comment>
<evidence type="ECO:0000313" key="9">
    <source>
        <dbReference type="EMBL" id="KAK4584546.1"/>
    </source>
</evidence>
<proteinExistence type="inferred from homology"/>
<dbReference type="EMBL" id="JAXUIC010000006">
    <property type="protein sequence ID" value="KAK4584546.1"/>
    <property type="molecule type" value="Genomic_DNA"/>
</dbReference>
<evidence type="ECO:0000256" key="7">
    <source>
        <dbReference type="RuleBase" id="RU361262"/>
    </source>
</evidence>
<feature type="domain" description="PNPLA" evidence="8">
    <location>
        <begin position="14"/>
        <end position="222"/>
    </location>
</feature>
<feature type="active site" description="Proton acceptor" evidence="6">
    <location>
        <position position="209"/>
    </location>
</feature>
<keyword evidence="10" id="KW-1185">Reference proteome</keyword>
<feature type="short sequence motif" description="GXGXXG" evidence="6">
    <location>
        <begin position="18"/>
        <end position="23"/>
    </location>
</feature>
<dbReference type="GO" id="GO:0016042">
    <property type="term" value="P:lipid catabolic process"/>
    <property type="evidence" value="ECO:0007669"/>
    <property type="project" value="UniProtKB-UniRule"/>
</dbReference>
<evidence type="ECO:0000256" key="5">
    <source>
        <dbReference type="ARBA" id="ARBA00023098"/>
    </source>
</evidence>
<dbReference type="GO" id="GO:0006952">
    <property type="term" value="P:defense response"/>
    <property type="evidence" value="ECO:0007669"/>
    <property type="project" value="UniProtKB-KW"/>
</dbReference>
<dbReference type="PANTHER" id="PTHR32176">
    <property type="entry name" value="XYLOSE ISOMERASE"/>
    <property type="match status" value="1"/>
</dbReference>
<comment type="caution">
    <text evidence="9">The sequence shown here is derived from an EMBL/GenBank/DDBJ whole genome shotgun (WGS) entry which is preliminary data.</text>
</comment>
<dbReference type="FunFam" id="3.40.1090.10:FF:000005">
    <property type="entry name" value="Patatin"/>
    <property type="match status" value="1"/>
</dbReference>
<dbReference type="CDD" id="cd07214">
    <property type="entry name" value="Pat17_isozyme_like"/>
    <property type="match status" value="1"/>
</dbReference>
<evidence type="ECO:0000256" key="4">
    <source>
        <dbReference type="ARBA" id="ARBA00022963"/>
    </source>
</evidence>
<feature type="short sequence motif" description="DGA/G" evidence="6">
    <location>
        <begin position="209"/>
        <end position="211"/>
    </location>
</feature>
<dbReference type="Gene3D" id="3.40.1090.10">
    <property type="entry name" value="Cytosolic phospholipase A2 catalytic domain"/>
    <property type="match status" value="1"/>
</dbReference>
<keyword evidence="5 6" id="KW-0443">Lipid metabolism</keyword>
<evidence type="ECO:0000256" key="6">
    <source>
        <dbReference type="PROSITE-ProRule" id="PRU01161"/>
    </source>
</evidence>
<evidence type="ECO:0000259" key="8">
    <source>
        <dbReference type="PROSITE" id="PS51635"/>
    </source>
</evidence>
<dbReference type="InterPro" id="IPR002641">
    <property type="entry name" value="PNPLA_dom"/>
</dbReference>
<name>A0AAN7ISR0_QUERU</name>
<dbReference type="AlphaFoldDB" id="A0AAN7ISR0"/>
<dbReference type="Proteomes" id="UP001324115">
    <property type="component" value="Unassembled WGS sequence"/>
</dbReference>
<dbReference type="InterPro" id="IPR016035">
    <property type="entry name" value="Acyl_Trfase/lysoPLipase"/>
</dbReference>
<gene>
    <name evidence="9" type="ORF">RGQ29_022315</name>
</gene>
<dbReference type="SUPFAM" id="SSF52151">
    <property type="entry name" value="FabD/lysophospholipase-like"/>
    <property type="match status" value="1"/>
</dbReference>
<evidence type="ECO:0000256" key="2">
    <source>
        <dbReference type="ARBA" id="ARBA00022801"/>
    </source>
</evidence>
<evidence type="ECO:0000256" key="3">
    <source>
        <dbReference type="ARBA" id="ARBA00022821"/>
    </source>
</evidence>
<keyword evidence="2 6" id="KW-0378">Hydrolase</keyword>
<dbReference type="GO" id="GO:0004620">
    <property type="term" value="F:phospholipase activity"/>
    <property type="evidence" value="ECO:0007669"/>
    <property type="project" value="TreeGrafter"/>
</dbReference>
<comment type="function">
    <text evidence="7">Lipolytic acyl hydrolase (LAH).</text>
</comment>
<accession>A0AAN7ISR0</accession>
<dbReference type="EC" id="3.1.1.-" evidence="7"/>
<comment type="similarity">
    <text evidence="1 7">Belongs to the patatin family.</text>
</comment>
<organism evidence="9 10">
    <name type="scientific">Quercus rubra</name>
    <name type="common">Northern red oak</name>
    <name type="synonym">Quercus borealis</name>
    <dbReference type="NCBI Taxonomy" id="3512"/>
    <lineage>
        <taxon>Eukaryota</taxon>
        <taxon>Viridiplantae</taxon>
        <taxon>Streptophyta</taxon>
        <taxon>Embryophyta</taxon>
        <taxon>Tracheophyta</taxon>
        <taxon>Spermatophyta</taxon>
        <taxon>Magnoliopsida</taxon>
        <taxon>eudicotyledons</taxon>
        <taxon>Gunneridae</taxon>
        <taxon>Pentapetalae</taxon>
        <taxon>rosids</taxon>
        <taxon>fabids</taxon>
        <taxon>Fagales</taxon>
        <taxon>Fagaceae</taxon>
        <taxon>Quercus</taxon>
    </lineage>
</organism>
<feature type="short sequence motif" description="GXSXG" evidence="6">
    <location>
        <begin position="56"/>
        <end position="60"/>
    </location>
</feature>
<reference evidence="9 10" key="1">
    <citation type="journal article" date="2023" name="G3 (Bethesda)">
        <title>A haplotype-resolved chromosome-scale genome for Quercus rubra L. provides insights into the genetics of adaptive traits for red oak species.</title>
        <authorList>
            <person name="Kapoor B."/>
            <person name="Jenkins J."/>
            <person name="Schmutz J."/>
            <person name="Zhebentyayeva T."/>
            <person name="Kuelheim C."/>
            <person name="Coggeshall M."/>
            <person name="Heim C."/>
            <person name="Lasky J.R."/>
            <person name="Leites L."/>
            <person name="Islam-Faridi N."/>
            <person name="Romero-Severson J."/>
            <person name="DeLeo V.L."/>
            <person name="Lucas S.M."/>
            <person name="Lazic D."/>
            <person name="Gailing O."/>
            <person name="Carlson J."/>
            <person name="Staton M."/>
        </authorList>
    </citation>
    <scope>NUCLEOTIDE SEQUENCE [LARGE SCALE GENOMIC DNA]</scope>
    <source>
        <strain evidence="9">Pseudo-F2</strain>
    </source>
</reference>
<evidence type="ECO:0000256" key="1">
    <source>
        <dbReference type="ARBA" id="ARBA00010240"/>
    </source>
</evidence>
<dbReference type="PANTHER" id="PTHR32176:SF99">
    <property type="entry name" value="PATATIN"/>
    <property type="match status" value="1"/>
</dbReference>